<organism evidence="2 3">
    <name type="scientific">Deinococcus aerius</name>
    <dbReference type="NCBI Taxonomy" id="200253"/>
    <lineage>
        <taxon>Bacteria</taxon>
        <taxon>Thermotogati</taxon>
        <taxon>Deinococcota</taxon>
        <taxon>Deinococci</taxon>
        <taxon>Deinococcales</taxon>
        <taxon>Deinococcaceae</taxon>
        <taxon>Deinococcus</taxon>
    </lineage>
</organism>
<feature type="region of interest" description="Disordered" evidence="1">
    <location>
        <begin position="154"/>
        <end position="186"/>
    </location>
</feature>
<reference evidence="3" key="1">
    <citation type="submission" date="2018-01" db="EMBL/GenBank/DDBJ databases">
        <title>Draft Genome Sequence of the Radioresistant Bacterium Deinococcus aerius TR0125, Isolated from the Higher Atmosphere above Japan.</title>
        <authorList>
            <person name="Satoh K."/>
            <person name="Arai H."/>
            <person name="Sanzen T."/>
            <person name="Kawaguchi Y."/>
            <person name="Hayashi H."/>
            <person name="Yokobori S."/>
            <person name="Yamagishi A."/>
            <person name="Oono Y."/>
            <person name="Narumi I."/>
        </authorList>
    </citation>
    <scope>NUCLEOTIDE SEQUENCE [LARGE SCALE GENOMIC DNA]</scope>
    <source>
        <strain evidence="3">TR0125</strain>
    </source>
</reference>
<gene>
    <name evidence="2" type="ORF">DAERI_020430</name>
</gene>
<dbReference type="EMBL" id="BFAG01000002">
    <property type="protein sequence ID" value="GBF04833.1"/>
    <property type="molecule type" value="Genomic_DNA"/>
</dbReference>
<protein>
    <submittedName>
        <fullName evidence="2">Uncharacterized protein</fullName>
    </submittedName>
</protein>
<keyword evidence="3" id="KW-1185">Reference proteome</keyword>
<comment type="caution">
    <text evidence="2">The sequence shown here is derived from an EMBL/GenBank/DDBJ whole genome shotgun (WGS) entry which is preliminary data.</text>
</comment>
<dbReference type="Gene3D" id="3.20.20.70">
    <property type="entry name" value="Aldolase class I"/>
    <property type="match status" value="1"/>
</dbReference>
<dbReference type="Proteomes" id="UP000236569">
    <property type="component" value="Unassembled WGS sequence"/>
</dbReference>
<dbReference type="AlphaFoldDB" id="A0A2I9CSY3"/>
<evidence type="ECO:0000313" key="2">
    <source>
        <dbReference type="EMBL" id="GBF04833.1"/>
    </source>
</evidence>
<proteinExistence type="predicted"/>
<evidence type="ECO:0000256" key="1">
    <source>
        <dbReference type="SAM" id="MobiDB-lite"/>
    </source>
</evidence>
<evidence type="ECO:0000313" key="3">
    <source>
        <dbReference type="Proteomes" id="UP000236569"/>
    </source>
</evidence>
<accession>A0A2I9CSY3</accession>
<name>A0A2I9CSY3_9DEIO</name>
<sequence>MFARRQAEQVVRGAQDLPALGVDVLRVEFPADPRFVQDEDCMREVSSAPRILLSDGVPVEVLTCQVGTAAQAGACGCRTSRMAGGAGLGDEREGRHGLGAVGGEPGRLVSVDEHWCARSGVSPAPGSREGEAVALLLDAPREPRQVLAGRVPDHQAGEGAQRSFSHSTGPAWSGGLGWVPRGTPPLTFWKERTA</sequence>
<dbReference type="InterPro" id="IPR013785">
    <property type="entry name" value="Aldolase_TIM"/>
</dbReference>